<dbReference type="EMBL" id="KZ150076">
    <property type="protein sequence ID" value="PZC73959.1"/>
    <property type="molecule type" value="Genomic_DNA"/>
</dbReference>
<dbReference type="Proteomes" id="UP000249218">
    <property type="component" value="Unassembled WGS sequence"/>
</dbReference>
<feature type="region of interest" description="Disordered" evidence="1">
    <location>
        <begin position="1"/>
        <end position="33"/>
    </location>
</feature>
<dbReference type="AlphaFoldDB" id="A0A2W1BFS1"/>
<evidence type="ECO:0000256" key="1">
    <source>
        <dbReference type="SAM" id="MobiDB-lite"/>
    </source>
</evidence>
<proteinExistence type="predicted"/>
<reference evidence="2 3" key="1">
    <citation type="journal article" date="2017" name="BMC Biol.">
        <title>Genomic innovations, transcriptional plasticity and gene loss underlying the evolution and divergence of two highly polyphagous and invasive Helicoverpa pest species.</title>
        <authorList>
            <person name="Pearce S.L."/>
            <person name="Clarke D.F."/>
            <person name="East P.D."/>
            <person name="Elfekih S."/>
            <person name="Gordon K.H."/>
            <person name="Jermiin L.S."/>
            <person name="McGaughran A."/>
            <person name="Oakeshott J.G."/>
            <person name="Papanikolaou A."/>
            <person name="Perera O.P."/>
            <person name="Rane R.V."/>
            <person name="Richards S."/>
            <person name="Tay W.T."/>
            <person name="Walsh T.K."/>
            <person name="Anderson A."/>
            <person name="Anderson C.J."/>
            <person name="Asgari S."/>
            <person name="Board P.G."/>
            <person name="Bretschneider A."/>
            <person name="Campbell P.M."/>
            <person name="Chertemps T."/>
            <person name="Christeller J.T."/>
            <person name="Coppin C.W."/>
            <person name="Downes S.J."/>
            <person name="Duan G."/>
            <person name="Farnsworth C.A."/>
            <person name="Good R.T."/>
            <person name="Han L.B."/>
            <person name="Han Y.C."/>
            <person name="Hatje K."/>
            <person name="Horne I."/>
            <person name="Huang Y.P."/>
            <person name="Hughes D.S."/>
            <person name="Jacquin-Joly E."/>
            <person name="James W."/>
            <person name="Jhangiani S."/>
            <person name="Kollmar M."/>
            <person name="Kuwar S.S."/>
            <person name="Li S."/>
            <person name="Liu N.Y."/>
            <person name="Maibeche M.T."/>
            <person name="Miller J.R."/>
            <person name="Montagne N."/>
            <person name="Perry T."/>
            <person name="Qu J."/>
            <person name="Song S.V."/>
            <person name="Sutton G.G."/>
            <person name="Vogel H."/>
            <person name="Walenz B.P."/>
            <person name="Xu W."/>
            <person name="Zhang H.J."/>
            <person name="Zou Z."/>
            <person name="Batterham P."/>
            <person name="Edwards O.R."/>
            <person name="Feyereisen R."/>
            <person name="Gibbs R.A."/>
            <person name="Heckel D.G."/>
            <person name="McGrath A."/>
            <person name="Robin C."/>
            <person name="Scherer S.E."/>
            <person name="Worley K.C."/>
            <person name="Wu Y.D."/>
        </authorList>
    </citation>
    <scope>NUCLEOTIDE SEQUENCE [LARGE SCALE GENOMIC DNA]</scope>
    <source>
        <strain evidence="2">Harm_GR_Male_#8</strain>
        <tissue evidence="2">Whole organism</tissue>
    </source>
</reference>
<protein>
    <submittedName>
        <fullName evidence="2">Uncharacterized protein</fullName>
    </submittedName>
</protein>
<sequence>MNNTRSDSESESASSSEEDLDSGIAEESSETRKEVDCMDLSEFFGYCCMRLDWKPTPTYVRELGERPDRR</sequence>
<organism evidence="2 3">
    <name type="scientific">Helicoverpa armigera</name>
    <name type="common">Cotton bollworm</name>
    <name type="synonym">Heliothis armigera</name>
    <dbReference type="NCBI Taxonomy" id="29058"/>
    <lineage>
        <taxon>Eukaryota</taxon>
        <taxon>Metazoa</taxon>
        <taxon>Ecdysozoa</taxon>
        <taxon>Arthropoda</taxon>
        <taxon>Hexapoda</taxon>
        <taxon>Insecta</taxon>
        <taxon>Pterygota</taxon>
        <taxon>Neoptera</taxon>
        <taxon>Endopterygota</taxon>
        <taxon>Lepidoptera</taxon>
        <taxon>Glossata</taxon>
        <taxon>Ditrysia</taxon>
        <taxon>Noctuoidea</taxon>
        <taxon>Noctuidae</taxon>
        <taxon>Heliothinae</taxon>
        <taxon>Helicoverpa</taxon>
    </lineage>
</organism>
<gene>
    <name evidence="2" type="primary">HaOG208485</name>
    <name evidence="2" type="ORF">B5X24_HaOG208485</name>
</gene>
<evidence type="ECO:0000313" key="3">
    <source>
        <dbReference type="Proteomes" id="UP000249218"/>
    </source>
</evidence>
<keyword evidence="3" id="KW-1185">Reference proteome</keyword>
<name>A0A2W1BFS1_HELAM</name>
<accession>A0A2W1BFS1</accession>
<evidence type="ECO:0000313" key="2">
    <source>
        <dbReference type="EMBL" id="PZC73959.1"/>
    </source>
</evidence>